<comment type="caution">
    <text evidence="10">The sequence shown here is derived from an EMBL/GenBank/DDBJ whole genome shotgun (WGS) entry which is preliminary data.</text>
</comment>
<organism evidence="10 11">
    <name type="scientific">Phlyctema vagabunda</name>
    <dbReference type="NCBI Taxonomy" id="108571"/>
    <lineage>
        <taxon>Eukaryota</taxon>
        <taxon>Fungi</taxon>
        <taxon>Dikarya</taxon>
        <taxon>Ascomycota</taxon>
        <taxon>Pezizomycotina</taxon>
        <taxon>Leotiomycetes</taxon>
        <taxon>Helotiales</taxon>
        <taxon>Dermateaceae</taxon>
        <taxon>Phlyctema</taxon>
    </lineage>
</organism>
<dbReference type="PANTHER" id="PTHR31595">
    <property type="entry name" value="LONG-CHAIN-ALCOHOL O-FATTY-ACYLTRANSFERASE 3-RELATED"/>
    <property type="match status" value="1"/>
</dbReference>
<comment type="similarity">
    <text evidence="2">Belongs to the wax synthase family.</text>
</comment>
<proteinExistence type="inferred from homology"/>
<evidence type="ECO:0000256" key="8">
    <source>
        <dbReference type="SAM" id="Phobius"/>
    </source>
</evidence>
<name>A0ABR4P3U4_9HELO</name>
<keyword evidence="4 8" id="KW-0812">Transmembrane</keyword>
<dbReference type="PANTHER" id="PTHR31595:SF67">
    <property type="entry name" value="WAX SYNTHASE DOMAIN-CONTAINING PROTEIN"/>
    <property type="match status" value="1"/>
</dbReference>
<feature type="transmembrane region" description="Helical" evidence="8">
    <location>
        <begin position="429"/>
        <end position="451"/>
    </location>
</feature>
<dbReference type="Pfam" id="PF13813">
    <property type="entry name" value="MBOAT_2"/>
    <property type="match status" value="1"/>
</dbReference>
<evidence type="ECO:0000259" key="9">
    <source>
        <dbReference type="Pfam" id="PF13813"/>
    </source>
</evidence>
<evidence type="ECO:0000313" key="10">
    <source>
        <dbReference type="EMBL" id="KAL3417984.1"/>
    </source>
</evidence>
<evidence type="ECO:0000313" key="11">
    <source>
        <dbReference type="Proteomes" id="UP001629113"/>
    </source>
</evidence>
<keyword evidence="6 8" id="KW-0472">Membrane</keyword>
<evidence type="ECO:0000256" key="6">
    <source>
        <dbReference type="ARBA" id="ARBA00023136"/>
    </source>
</evidence>
<protein>
    <recommendedName>
        <fullName evidence="9">Wax synthase domain-containing protein</fullName>
    </recommendedName>
</protein>
<comment type="subcellular location">
    <subcellularLocation>
        <location evidence="1">Membrane</location>
        <topology evidence="1">Multi-pass membrane protein</topology>
    </subcellularLocation>
</comment>
<feature type="transmembrane region" description="Helical" evidence="8">
    <location>
        <begin position="58"/>
        <end position="75"/>
    </location>
</feature>
<feature type="transmembrane region" description="Helical" evidence="8">
    <location>
        <begin position="367"/>
        <end position="384"/>
    </location>
</feature>
<dbReference type="Proteomes" id="UP001629113">
    <property type="component" value="Unassembled WGS sequence"/>
</dbReference>
<feature type="transmembrane region" description="Helical" evidence="8">
    <location>
        <begin position="305"/>
        <end position="328"/>
    </location>
</feature>
<evidence type="ECO:0000256" key="7">
    <source>
        <dbReference type="SAM" id="MobiDB-lite"/>
    </source>
</evidence>
<evidence type="ECO:0000256" key="3">
    <source>
        <dbReference type="ARBA" id="ARBA00022679"/>
    </source>
</evidence>
<dbReference type="InterPro" id="IPR044851">
    <property type="entry name" value="Wax_synthase"/>
</dbReference>
<evidence type="ECO:0000256" key="2">
    <source>
        <dbReference type="ARBA" id="ARBA00007282"/>
    </source>
</evidence>
<evidence type="ECO:0000256" key="5">
    <source>
        <dbReference type="ARBA" id="ARBA00022989"/>
    </source>
</evidence>
<keyword evidence="5 8" id="KW-1133">Transmembrane helix</keyword>
<feature type="region of interest" description="Disordered" evidence="7">
    <location>
        <begin position="125"/>
        <end position="170"/>
    </location>
</feature>
<keyword evidence="3" id="KW-0808">Transferase</keyword>
<feature type="transmembrane region" description="Helical" evidence="8">
    <location>
        <begin position="463"/>
        <end position="481"/>
    </location>
</feature>
<feature type="transmembrane region" description="Helical" evidence="8">
    <location>
        <begin position="33"/>
        <end position="51"/>
    </location>
</feature>
<accession>A0ABR4P3U4</accession>
<feature type="transmembrane region" description="Helical" evidence="8">
    <location>
        <begin position="87"/>
        <end position="109"/>
    </location>
</feature>
<evidence type="ECO:0000256" key="1">
    <source>
        <dbReference type="ARBA" id="ARBA00004141"/>
    </source>
</evidence>
<feature type="domain" description="Wax synthase" evidence="9">
    <location>
        <begin position="354"/>
        <end position="433"/>
    </location>
</feature>
<dbReference type="EMBL" id="JBFCZG010000010">
    <property type="protein sequence ID" value="KAL3417984.1"/>
    <property type="molecule type" value="Genomic_DNA"/>
</dbReference>
<reference evidence="10 11" key="1">
    <citation type="submission" date="2024-06" db="EMBL/GenBank/DDBJ databases">
        <title>Complete genome of Phlyctema vagabunda strain 19-DSS-EL-015.</title>
        <authorList>
            <person name="Fiorenzani C."/>
        </authorList>
    </citation>
    <scope>NUCLEOTIDE SEQUENCE [LARGE SCALE GENOMIC DNA]</scope>
    <source>
        <strain evidence="10 11">19-DSS-EL-015</strain>
    </source>
</reference>
<sequence length="559" mass="63279">MASPGTSPTPQDILDKYRREFALRTAAGTIRPLVVPYHFYGFGLLVLYLSFSHTQRPWLYALRWPVLATVIAFQAKTLLQTSSTDMGSGFGAGIVAVYIMMSAATWLVWYRPQFESRRIVRREPAQKATQDGLESVTKGAESDKHAISDSTIRKRKISSRPEKEGMKDPGEEKEIEYYWQSYPDNFKARLDWVVDLLSNQRGERWNWAIPTLPPRPPSVRRSLGESVQGTDDEVRVSSAGHYTFSSRKEVFRACIPKVTLGYVLLDFLKTAMMHDPYFIIGPNSYPLPSHLASLHPVLVRMSRQLLTFVAITVALECGFLLQAILALLSEEGSRKHGIRSEAWMYPTQWGSFSIILTKGLNGLWGGWWHQTFRFLFAAPTNYLISKKIIEPRSITAKLVGLFVAFAISGMLHAGGSLTQFPDTYPMQPFVFFMLQAVGIIVQTTLCTSFKTPISSLPPSIKKLGNLIFTFGWLSLTADWLIDDFARGGLWLFEPLPFSFLRGMGLYPDRNGGWWCWQHMGMSWYSSPHHWWESGIALGGTSLAEMLGGFRGWVWKNGLW</sequence>
<keyword evidence="11" id="KW-1185">Reference proteome</keyword>
<gene>
    <name evidence="10" type="ORF">PVAG01_10994</name>
</gene>
<feature type="transmembrane region" description="Helical" evidence="8">
    <location>
        <begin position="396"/>
        <end position="417"/>
    </location>
</feature>
<feature type="compositionally biased region" description="Basic and acidic residues" evidence="7">
    <location>
        <begin position="159"/>
        <end position="170"/>
    </location>
</feature>
<evidence type="ECO:0000256" key="4">
    <source>
        <dbReference type="ARBA" id="ARBA00022692"/>
    </source>
</evidence>
<dbReference type="InterPro" id="IPR032805">
    <property type="entry name" value="Wax_synthase_dom"/>
</dbReference>